<reference evidence="2" key="1">
    <citation type="journal article" date="2023" name="Nat. Commun.">
        <title>Diploid and tetraploid genomes of Acorus and the evolution of monocots.</title>
        <authorList>
            <person name="Ma L."/>
            <person name="Liu K.W."/>
            <person name="Li Z."/>
            <person name="Hsiao Y.Y."/>
            <person name="Qi Y."/>
            <person name="Fu T."/>
            <person name="Tang G.D."/>
            <person name="Zhang D."/>
            <person name="Sun W.H."/>
            <person name="Liu D.K."/>
            <person name="Li Y."/>
            <person name="Chen G.Z."/>
            <person name="Liu X.D."/>
            <person name="Liao X.Y."/>
            <person name="Jiang Y.T."/>
            <person name="Yu X."/>
            <person name="Hao Y."/>
            <person name="Huang J."/>
            <person name="Zhao X.W."/>
            <person name="Ke S."/>
            <person name="Chen Y.Y."/>
            <person name="Wu W.L."/>
            <person name="Hsu J.L."/>
            <person name="Lin Y.F."/>
            <person name="Huang M.D."/>
            <person name="Li C.Y."/>
            <person name="Huang L."/>
            <person name="Wang Z.W."/>
            <person name="Zhao X."/>
            <person name="Zhong W.Y."/>
            <person name="Peng D.H."/>
            <person name="Ahmad S."/>
            <person name="Lan S."/>
            <person name="Zhang J.S."/>
            <person name="Tsai W.C."/>
            <person name="Van de Peer Y."/>
            <person name="Liu Z.J."/>
        </authorList>
    </citation>
    <scope>NUCLEOTIDE SEQUENCE</scope>
    <source>
        <strain evidence="2">CP</strain>
    </source>
</reference>
<gene>
    <name evidence="2" type="ORF">QJS10_CPB18g01074</name>
</gene>
<dbReference type="GO" id="GO:0003676">
    <property type="term" value="F:nucleic acid binding"/>
    <property type="evidence" value="ECO:0007669"/>
    <property type="project" value="InterPro"/>
</dbReference>
<comment type="caution">
    <text evidence="2">The sequence shown here is derived from an EMBL/GenBank/DDBJ whole genome shotgun (WGS) entry which is preliminary data.</text>
</comment>
<dbReference type="AlphaFoldDB" id="A0AAV9CMD4"/>
<reference evidence="2" key="2">
    <citation type="submission" date="2023-06" db="EMBL/GenBank/DDBJ databases">
        <authorList>
            <person name="Ma L."/>
            <person name="Liu K.-W."/>
            <person name="Li Z."/>
            <person name="Hsiao Y.-Y."/>
            <person name="Qi Y."/>
            <person name="Fu T."/>
            <person name="Tang G."/>
            <person name="Zhang D."/>
            <person name="Sun W.-H."/>
            <person name="Liu D.-K."/>
            <person name="Li Y."/>
            <person name="Chen G.-Z."/>
            <person name="Liu X.-D."/>
            <person name="Liao X.-Y."/>
            <person name="Jiang Y.-T."/>
            <person name="Yu X."/>
            <person name="Hao Y."/>
            <person name="Huang J."/>
            <person name="Zhao X.-W."/>
            <person name="Ke S."/>
            <person name="Chen Y.-Y."/>
            <person name="Wu W.-L."/>
            <person name="Hsu J.-L."/>
            <person name="Lin Y.-F."/>
            <person name="Huang M.-D."/>
            <person name="Li C.-Y."/>
            <person name="Huang L."/>
            <person name="Wang Z.-W."/>
            <person name="Zhao X."/>
            <person name="Zhong W.-Y."/>
            <person name="Peng D.-H."/>
            <person name="Ahmad S."/>
            <person name="Lan S."/>
            <person name="Zhang J.-S."/>
            <person name="Tsai W.-C."/>
            <person name="Van De Peer Y."/>
            <person name="Liu Z.-J."/>
        </authorList>
    </citation>
    <scope>NUCLEOTIDE SEQUENCE</scope>
    <source>
        <strain evidence="2">CP</strain>
        <tissue evidence="2">Leaves</tissue>
    </source>
</reference>
<feature type="domain" description="RNase H type-1" evidence="1">
    <location>
        <begin position="44"/>
        <end position="141"/>
    </location>
</feature>
<protein>
    <recommendedName>
        <fullName evidence="1">RNase H type-1 domain-containing protein</fullName>
    </recommendedName>
</protein>
<dbReference type="Pfam" id="PF13456">
    <property type="entry name" value="RVT_3"/>
    <property type="match status" value="1"/>
</dbReference>
<evidence type="ECO:0000313" key="3">
    <source>
        <dbReference type="Proteomes" id="UP001180020"/>
    </source>
</evidence>
<dbReference type="Proteomes" id="UP001180020">
    <property type="component" value="Unassembled WGS sequence"/>
</dbReference>
<accession>A0AAV9CMD4</accession>
<evidence type="ECO:0000313" key="2">
    <source>
        <dbReference type="EMBL" id="KAK1289621.1"/>
    </source>
</evidence>
<evidence type="ECO:0000259" key="1">
    <source>
        <dbReference type="Pfam" id="PF13456"/>
    </source>
</evidence>
<proteinExistence type="predicted"/>
<dbReference type="InterPro" id="IPR002156">
    <property type="entry name" value="RNaseH_domain"/>
</dbReference>
<sequence length="143" mass="15800">MEKTIAWTGQDGYFYIIVLDLQPEKLMVGHLGDVSSQSEKFIITDGSTNSITRAAGAAFVICQQHPTRILAAGMAAWPWASPLQMETEAINMGIQVACEMGLPDFEALIRLLQGTGTDPPRIEHLVENIQRCKSKLEDVRWIG</sequence>
<dbReference type="EMBL" id="JAUJYO010000018">
    <property type="protein sequence ID" value="KAK1289621.1"/>
    <property type="molecule type" value="Genomic_DNA"/>
</dbReference>
<dbReference type="GO" id="GO:0004523">
    <property type="term" value="F:RNA-DNA hybrid ribonuclease activity"/>
    <property type="evidence" value="ECO:0007669"/>
    <property type="project" value="InterPro"/>
</dbReference>
<organism evidence="2 3">
    <name type="scientific">Acorus calamus</name>
    <name type="common">Sweet flag</name>
    <dbReference type="NCBI Taxonomy" id="4465"/>
    <lineage>
        <taxon>Eukaryota</taxon>
        <taxon>Viridiplantae</taxon>
        <taxon>Streptophyta</taxon>
        <taxon>Embryophyta</taxon>
        <taxon>Tracheophyta</taxon>
        <taxon>Spermatophyta</taxon>
        <taxon>Magnoliopsida</taxon>
        <taxon>Liliopsida</taxon>
        <taxon>Acoraceae</taxon>
        <taxon>Acorus</taxon>
    </lineage>
</organism>
<keyword evidence="3" id="KW-1185">Reference proteome</keyword>
<name>A0AAV9CMD4_ACOCL</name>